<keyword evidence="1" id="KW-0812">Transmembrane</keyword>
<proteinExistence type="predicted"/>
<keyword evidence="3" id="KW-1185">Reference proteome</keyword>
<gene>
    <name evidence="2" type="ORF">JOC54_000235</name>
</gene>
<comment type="caution">
    <text evidence="2">The sequence shown here is derived from an EMBL/GenBank/DDBJ whole genome shotgun (WGS) entry which is preliminary data.</text>
</comment>
<name>A0ABS2SNA9_9BACI</name>
<feature type="transmembrane region" description="Helical" evidence="1">
    <location>
        <begin position="129"/>
        <end position="149"/>
    </location>
</feature>
<reference evidence="2" key="1">
    <citation type="submission" date="2021-01" db="EMBL/GenBank/DDBJ databases">
        <title>Genomic Encyclopedia of Type Strains, Phase IV (KMG-IV): sequencing the most valuable type-strain genomes for metagenomic binning, comparative biology and taxonomic classification.</title>
        <authorList>
            <person name="Goeker M."/>
        </authorList>
    </citation>
    <scope>NUCLEOTIDE SEQUENCE</scope>
    <source>
        <strain evidence="2">DSM 21943</strain>
    </source>
</reference>
<evidence type="ECO:0000313" key="2">
    <source>
        <dbReference type="EMBL" id="MBM7837004.1"/>
    </source>
</evidence>
<dbReference type="RefSeq" id="WP_204463771.1">
    <property type="nucleotide sequence ID" value="NZ_JAFBCV010000001.1"/>
</dbReference>
<keyword evidence="1" id="KW-0472">Membrane</keyword>
<evidence type="ECO:0000256" key="1">
    <source>
        <dbReference type="SAM" id="Phobius"/>
    </source>
</evidence>
<evidence type="ECO:0000313" key="3">
    <source>
        <dbReference type="Proteomes" id="UP001179280"/>
    </source>
</evidence>
<organism evidence="2 3">
    <name type="scientific">Shouchella xiaoxiensis</name>
    <dbReference type="NCBI Taxonomy" id="766895"/>
    <lineage>
        <taxon>Bacteria</taxon>
        <taxon>Bacillati</taxon>
        <taxon>Bacillota</taxon>
        <taxon>Bacilli</taxon>
        <taxon>Bacillales</taxon>
        <taxon>Bacillaceae</taxon>
        <taxon>Shouchella</taxon>
    </lineage>
</organism>
<keyword evidence="1" id="KW-1133">Transmembrane helix</keyword>
<protein>
    <submittedName>
        <fullName evidence="2">Uncharacterized protein</fullName>
    </submittedName>
</protein>
<accession>A0ABS2SNA9</accession>
<dbReference type="Proteomes" id="UP001179280">
    <property type="component" value="Unassembled WGS sequence"/>
</dbReference>
<dbReference type="EMBL" id="JAFBCV010000001">
    <property type="protein sequence ID" value="MBM7837004.1"/>
    <property type="molecule type" value="Genomic_DNA"/>
</dbReference>
<sequence>MNFNGFPPQYQYNPNQVNRNSHETANSFNGYTSHQANDYQQMQMQQTNNGHFPQMNQSNQQHTQGMLKDQCQQMIDHHVELNMTDGQSIDGILTEVREDGIMLLVGENIHQEESRQFGGRWYRRYRPRFFPFGGFGGIGFYPYFFPPFFY</sequence>